<evidence type="ECO:0000313" key="1">
    <source>
        <dbReference type="EMBL" id="MCM3716184.1"/>
    </source>
</evidence>
<dbReference type="Proteomes" id="UP001139179">
    <property type="component" value="Unassembled WGS sequence"/>
</dbReference>
<dbReference type="EMBL" id="JAMBOL010000030">
    <property type="protein sequence ID" value="MCM3716184.1"/>
    <property type="molecule type" value="Genomic_DNA"/>
</dbReference>
<dbReference type="Gene3D" id="2.40.128.660">
    <property type="entry name" value="Uncharacterised protein PF15525, DUF4652"/>
    <property type="match status" value="1"/>
</dbReference>
<dbReference type="SUPFAM" id="SSF82171">
    <property type="entry name" value="DPP6 N-terminal domain-like"/>
    <property type="match status" value="1"/>
</dbReference>
<sequence length="169" mass="19019">MFDIKFNSKTETVELVYPNGNTEVLAEDSPTEPVVSADKKKAVYISPLEWEERGNLYIVDLQSGEQEVLVAPEGDYIPKNAIWQDNKRVLVIIGYGSGTVRVGGNIFSVNIETKEKVKITDYNDGRVQILDFEIKDGILTYTGIQYTDNDFQVTKTYSNSISLDSLMSY</sequence>
<accession>A0A9X2DSF5</accession>
<reference evidence="1" key="1">
    <citation type="submission" date="2022-05" db="EMBL/GenBank/DDBJ databases">
        <title>Comparative Genomics of Spacecraft Associated Microbes.</title>
        <authorList>
            <person name="Tran M.T."/>
            <person name="Wright A."/>
            <person name="Seuylemezian A."/>
            <person name="Eisen J."/>
            <person name="Coil D."/>
        </authorList>
    </citation>
    <scope>NUCLEOTIDE SEQUENCE</scope>
    <source>
        <strain evidence="1">214.1.1</strain>
    </source>
</reference>
<name>A0A9X2DSF5_9BACI</name>
<evidence type="ECO:0000313" key="2">
    <source>
        <dbReference type="Proteomes" id="UP001139179"/>
    </source>
</evidence>
<gene>
    <name evidence="1" type="ORF">M3202_19250</name>
</gene>
<dbReference type="Pfam" id="PF15525">
    <property type="entry name" value="DUF4652"/>
    <property type="match status" value="1"/>
</dbReference>
<protein>
    <submittedName>
        <fullName evidence="1">DUF4652 domain-containing protein</fullName>
    </submittedName>
</protein>
<comment type="caution">
    <text evidence="1">The sequence shown here is derived from an EMBL/GenBank/DDBJ whole genome shotgun (WGS) entry which is preliminary data.</text>
</comment>
<keyword evidence="2" id="KW-1185">Reference proteome</keyword>
<organism evidence="1 2">
    <name type="scientific">Halalkalibacter oceani</name>
    <dbReference type="NCBI Taxonomy" id="1653776"/>
    <lineage>
        <taxon>Bacteria</taxon>
        <taxon>Bacillati</taxon>
        <taxon>Bacillota</taxon>
        <taxon>Bacilli</taxon>
        <taxon>Bacillales</taxon>
        <taxon>Bacillaceae</taxon>
        <taxon>Halalkalibacter</taxon>
    </lineage>
</organism>
<dbReference type="InterPro" id="IPR028102">
    <property type="entry name" value="DUF4652"/>
</dbReference>
<dbReference type="AlphaFoldDB" id="A0A9X2DSF5"/>
<proteinExistence type="predicted"/>
<dbReference type="RefSeq" id="WP_251194488.1">
    <property type="nucleotide sequence ID" value="NZ_JAMBOL010000030.1"/>
</dbReference>